<dbReference type="AlphaFoldDB" id="A0A1I7XI36"/>
<evidence type="ECO:0000256" key="17">
    <source>
        <dbReference type="ARBA" id="ARBA00023136"/>
    </source>
</evidence>
<dbReference type="SUPFAM" id="SSF53790">
    <property type="entry name" value="Tetrapyrrole methylase"/>
    <property type="match status" value="1"/>
</dbReference>
<dbReference type="GO" id="GO:1990529">
    <property type="term" value="C:glycosylphosphatidylinositol-mannosyltransferase I complex"/>
    <property type="evidence" value="ECO:0007669"/>
    <property type="project" value="TreeGrafter"/>
</dbReference>
<comment type="similarity">
    <text evidence="7 24">Belongs to the PIGM family.</text>
</comment>
<keyword evidence="12 24" id="KW-0808">Transferase</keyword>
<dbReference type="Pfam" id="PF04790">
    <property type="entry name" value="Sarcoglycan_1"/>
    <property type="match status" value="1"/>
</dbReference>
<dbReference type="Proteomes" id="UP000095283">
    <property type="component" value="Unplaced"/>
</dbReference>
<dbReference type="InterPro" id="IPR035996">
    <property type="entry name" value="4pyrrol_Methylase_sf"/>
</dbReference>
<dbReference type="EC" id="2.4.1.-" evidence="24"/>
<evidence type="ECO:0000256" key="20">
    <source>
        <dbReference type="ARBA" id="ARBA00023212"/>
    </source>
</evidence>
<comment type="function">
    <text evidence="22 24">Catalytic subunit of the glycosylphosphatidylinositol-mannosyltransferase I complex which catalyzes the transfer of the first mannose, via an alpha-1,4 bond from a dolichol-phosphate-mannose (Dol-P-Man) to the glucosaminyl acyl phosphatidylinositol (GlcN-(acyl)PI) intermediate to generate alpha-D-Man-(1-&gt;4)-alpha-D-GlcN-(1-&gt;6)-(1-radyl,2-acyl-sn-glycero-3-phospho)-2-acyl-inositol and participates in the sixth step of the glycosylphosphatidylinositol-anchor biosynthesis.</text>
</comment>
<dbReference type="GO" id="GO:0004376">
    <property type="term" value="F:GPI mannosyltransferase activity"/>
    <property type="evidence" value="ECO:0007669"/>
    <property type="project" value="InterPro"/>
</dbReference>
<comment type="function">
    <text evidence="1">S-adenosyl-L-methionine-dependent methyltransferase that catalyzes four methylations of the modified target histidine residue in translation elongation factor 2 (EF-2), to form an intermediate called diphthine methyl ester. The four successive methylation reactions represent the second step of diphthamide biosynthesis.</text>
</comment>
<evidence type="ECO:0000256" key="12">
    <source>
        <dbReference type="ARBA" id="ARBA00022679"/>
    </source>
</evidence>
<dbReference type="GO" id="GO:0051751">
    <property type="term" value="F:alpha-1,4-mannosyltransferase activity"/>
    <property type="evidence" value="ECO:0007669"/>
    <property type="project" value="InterPro"/>
</dbReference>
<keyword evidence="10 24" id="KW-0337">GPI-anchor biosynthesis</keyword>
<evidence type="ECO:0000256" key="24">
    <source>
        <dbReference type="RuleBase" id="RU365064"/>
    </source>
</evidence>
<evidence type="ECO:0000256" key="16">
    <source>
        <dbReference type="ARBA" id="ARBA00022989"/>
    </source>
</evidence>
<evidence type="ECO:0000259" key="25">
    <source>
        <dbReference type="Pfam" id="PF00590"/>
    </source>
</evidence>
<keyword evidence="17 24" id="KW-0472">Membrane</keyword>
<name>A0A1I7XI36_HETBA</name>
<evidence type="ECO:0000256" key="6">
    <source>
        <dbReference type="ARBA" id="ARBA00007574"/>
    </source>
</evidence>
<evidence type="ECO:0000256" key="18">
    <source>
        <dbReference type="ARBA" id="ARBA00023157"/>
    </source>
</evidence>
<dbReference type="Pfam" id="PF00590">
    <property type="entry name" value="TP_methylase"/>
    <property type="match status" value="1"/>
</dbReference>
<sequence length="620" mass="70527">MGALKIEEDGIRIHGRAQFDKPVHFSQLSTTKDEALTIDSFRGINMQARNASGHVSAKITIGSDGKAQAVCNRFEVLDPDNRLLFFADSDEIGLKLENLRILDDGGSVFEGAIQTAFVRPEPDTPLRLESPTRSVSVDAAQDIELMTSAGEVRINSLLDTSLTSKQILFIAFAARLTLVLYSNIHDYIFKVSLLVRRMFYLMVFICCKVILHYFLPGKILFCSFDIFVGWLLLEMNAKSNSNFQTLTSPLKRNENIRYSVNGDNFHKMNEVADSFIEPVVVFWLANPLTAVISARGNADVLVCAAVLFTLYLIQRNQWVIASFVYGSIAVHLKIYPLIYLPSIFLHLAKYTNRGILSQRKKLLTNWRGFTFIAITVGSLYIILLSFYHVYGDQFLNEFLLYHIKRRDIRHNFSLYFYLLYLVDGHTYLSETLGFLAFFPQIIMIVYFASSINWILSQLELVSNIYLRVVRMHILNESNPLFSMVFYLIGLGLGDVEDITVKGLNAIRQCRRVYLEAYTSILCYGLEKSRLESFYEKEVIEADRTMVEQNSDDILSGADDYDVAMLVVGDPFGATTHADLVLRAKEKNIPVPAFNENTLCVGRVHLNFLQSLVPQKMFQFI</sequence>
<keyword evidence="19" id="KW-0325">Glycoprotein</keyword>
<comment type="similarity">
    <text evidence="6">Belongs to the sarcoglycan beta/delta/gamma/zeta family.</text>
</comment>
<dbReference type="Pfam" id="PF05007">
    <property type="entry name" value="Mannosyl_trans"/>
    <property type="match status" value="1"/>
</dbReference>
<dbReference type="FunFam" id="3.40.1010.10:FF:000004">
    <property type="entry name" value="Putative diphthine synthase"/>
    <property type="match status" value="1"/>
</dbReference>
<feature type="transmembrane region" description="Helical" evidence="24">
    <location>
        <begin position="368"/>
        <end position="390"/>
    </location>
</feature>
<dbReference type="InterPro" id="IPR006875">
    <property type="entry name" value="Sarcoglycan"/>
</dbReference>
<dbReference type="InterPro" id="IPR007704">
    <property type="entry name" value="PIG-M"/>
</dbReference>
<evidence type="ECO:0000256" key="14">
    <source>
        <dbReference type="ARBA" id="ARBA00022824"/>
    </source>
</evidence>
<evidence type="ECO:0000256" key="1">
    <source>
        <dbReference type="ARBA" id="ARBA00004006"/>
    </source>
</evidence>
<keyword evidence="11 24" id="KW-0328">Glycosyltransferase</keyword>
<dbReference type="InterPro" id="IPR004551">
    <property type="entry name" value="Dphthn_synthase"/>
</dbReference>
<evidence type="ECO:0000256" key="19">
    <source>
        <dbReference type="ARBA" id="ARBA00023180"/>
    </source>
</evidence>
<evidence type="ECO:0000256" key="9">
    <source>
        <dbReference type="ARBA" id="ARBA00022490"/>
    </source>
</evidence>
<dbReference type="GO" id="GO:0042383">
    <property type="term" value="C:sarcolemma"/>
    <property type="evidence" value="ECO:0007669"/>
    <property type="project" value="UniProtKB-SubCell"/>
</dbReference>
<evidence type="ECO:0000256" key="3">
    <source>
        <dbReference type="ARBA" id="ARBA00004274"/>
    </source>
</evidence>
<keyword evidence="14 24" id="KW-0256">Endoplasmic reticulum</keyword>
<dbReference type="InterPro" id="IPR014777">
    <property type="entry name" value="4pyrrole_Mease_sub1"/>
</dbReference>
<dbReference type="GO" id="GO:0005856">
    <property type="term" value="C:cytoskeleton"/>
    <property type="evidence" value="ECO:0007669"/>
    <property type="project" value="UniProtKB-SubCell"/>
</dbReference>
<evidence type="ECO:0000256" key="7">
    <source>
        <dbReference type="ARBA" id="ARBA00011071"/>
    </source>
</evidence>
<evidence type="ECO:0000256" key="10">
    <source>
        <dbReference type="ARBA" id="ARBA00022502"/>
    </source>
</evidence>
<accession>A0A1I7XI36</accession>
<evidence type="ECO:0000313" key="27">
    <source>
        <dbReference type="WBParaSite" id="Hba_17151"/>
    </source>
</evidence>
<dbReference type="Gene3D" id="3.40.1010.10">
    <property type="entry name" value="Cobalt-precorrin-4 Transmethylase, Domain 1"/>
    <property type="match status" value="1"/>
</dbReference>
<keyword evidence="18" id="KW-1015">Disulfide bond</keyword>
<reference evidence="27" key="1">
    <citation type="submission" date="2016-11" db="UniProtKB">
        <authorList>
            <consortium name="WormBaseParasite"/>
        </authorList>
    </citation>
    <scope>IDENTIFICATION</scope>
</reference>
<dbReference type="WBParaSite" id="Hba_17151">
    <property type="protein sequence ID" value="Hba_17151"/>
    <property type="gene ID" value="Hba_17151"/>
</dbReference>
<comment type="catalytic activity">
    <reaction evidence="21">
        <text>2-[(3S)-amino-3-carboxypropyl]-L-histidyl-[translation elongation factor 2] + 4 S-adenosyl-L-methionine = diphthine methyl ester-[translation elongation factor 2] + 4 S-adenosyl-L-homocysteine + 3 H(+)</text>
        <dbReference type="Rhea" id="RHEA:42652"/>
        <dbReference type="Rhea" id="RHEA-COMP:9749"/>
        <dbReference type="Rhea" id="RHEA-COMP:10173"/>
        <dbReference type="ChEBI" id="CHEBI:15378"/>
        <dbReference type="ChEBI" id="CHEBI:57856"/>
        <dbReference type="ChEBI" id="CHEBI:59789"/>
        <dbReference type="ChEBI" id="CHEBI:73995"/>
        <dbReference type="ChEBI" id="CHEBI:79005"/>
        <dbReference type="EC" id="2.1.1.314"/>
    </reaction>
</comment>
<comment type="pathway">
    <text evidence="5 24">Glycolipid biosynthesis; glycosylphosphatidylinositol-anchor biosynthesis.</text>
</comment>
<keyword evidence="16 24" id="KW-1133">Transmembrane helix</keyword>
<evidence type="ECO:0000256" key="21">
    <source>
        <dbReference type="ARBA" id="ARBA00048752"/>
    </source>
</evidence>
<feature type="transmembrane region" description="Helical" evidence="24">
    <location>
        <begin position="167"/>
        <end position="188"/>
    </location>
</feature>
<keyword evidence="20" id="KW-0206">Cytoskeleton</keyword>
<evidence type="ECO:0000256" key="2">
    <source>
        <dbReference type="ARBA" id="ARBA00004245"/>
    </source>
</evidence>
<proteinExistence type="inferred from homology"/>
<dbReference type="GO" id="GO:0017183">
    <property type="term" value="P:protein histidyl modification to diphthamide"/>
    <property type="evidence" value="ECO:0007669"/>
    <property type="project" value="InterPro"/>
</dbReference>
<dbReference type="UniPathway" id="UPA00196"/>
<evidence type="ECO:0000256" key="23">
    <source>
        <dbReference type="ARBA" id="ARBA00093608"/>
    </source>
</evidence>
<dbReference type="PANTHER" id="PTHR12886">
    <property type="entry name" value="PIG-M MANNOSYLTRANSFERASE"/>
    <property type="match status" value="1"/>
</dbReference>
<evidence type="ECO:0000256" key="15">
    <source>
        <dbReference type="ARBA" id="ARBA00022968"/>
    </source>
</evidence>
<dbReference type="GO" id="GO:0141133">
    <property type="term" value="F:diphthine methyl ester synthase activity"/>
    <property type="evidence" value="ECO:0007669"/>
    <property type="project" value="UniProtKB-EC"/>
</dbReference>
<dbReference type="GO" id="GO:0006506">
    <property type="term" value="P:GPI anchor biosynthetic process"/>
    <property type="evidence" value="ECO:0007669"/>
    <property type="project" value="UniProtKB-UniPathway"/>
</dbReference>
<dbReference type="GO" id="GO:0005789">
    <property type="term" value="C:endoplasmic reticulum membrane"/>
    <property type="evidence" value="ECO:0007669"/>
    <property type="project" value="UniProtKB-SubCell"/>
</dbReference>
<keyword evidence="13 24" id="KW-0812">Transmembrane</keyword>
<evidence type="ECO:0000313" key="26">
    <source>
        <dbReference type="Proteomes" id="UP000095283"/>
    </source>
</evidence>
<keyword evidence="8" id="KW-1003">Cell membrane</keyword>
<keyword evidence="9" id="KW-0963">Cytoplasm</keyword>
<feature type="transmembrane region" description="Helical" evidence="24">
    <location>
        <begin position="411"/>
        <end position="428"/>
    </location>
</feature>
<evidence type="ECO:0000256" key="5">
    <source>
        <dbReference type="ARBA" id="ARBA00004687"/>
    </source>
</evidence>
<keyword evidence="26" id="KW-1185">Reference proteome</keyword>
<evidence type="ECO:0000256" key="4">
    <source>
        <dbReference type="ARBA" id="ARBA00004477"/>
    </source>
</evidence>
<dbReference type="GO" id="GO:0016012">
    <property type="term" value="C:sarcoglycan complex"/>
    <property type="evidence" value="ECO:0007669"/>
    <property type="project" value="InterPro"/>
</dbReference>
<feature type="transmembrane region" description="Helical" evidence="24">
    <location>
        <begin position="434"/>
        <end position="455"/>
    </location>
</feature>
<dbReference type="NCBIfam" id="TIGR00522">
    <property type="entry name" value="dph5"/>
    <property type="match status" value="1"/>
</dbReference>
<evidence type="ECO:0000256" key="22">
    <source>
        <dbReference type="ARBA" id="ARBA00093408"/>
    </source>
</evidence>
<evidence type="ECO:0000256" key="8">
    <source>
        <dbReference type="ARBA" id="ARBA00022475"/>
    </source>
</evidence>
<dbReference type="PANTHER" id="PTHR12886:SF0">
    <property type="entry name" value="GPI MANNOSYLTRANSFERASE 1"/>
    <property type="match status" value="1"/>
</dbReference>
<organism evidence="26 27">
    <name type="scientific">Heterorhabditis bacteriophora</name>
    <name type="common">Entomopathogenic nematode worm</name>
    <dbReference type="NCBI Taxonomy" id="37862"/>
    <lineage>
        <taxon>Eukaryota</taxon>
        <taxon>Metazoa</taxon>
        <taxon>Ecdysozoa</taxon>
        <taxon>Nematoda</taxon>
        <taxon>Chromadorea</taxon>
        <taxon>Rhabditida</taxon>
        <taxon>Rhabditina</taxon>
        <taxon>Rhabditomorpha</taxon>
        <taxon>Strongyloidea</taxon>
        <taxon>Heterorhabditidae</taxon>
        <taxon>Heterorhabditis</taxon>
    </lineage>
</organism>
<comment type="subcellular location">
    <subcellularLocation>
        <location evidence="3">Cell membrane</location>
        <location evidence="3">Sarcolemma</location>
        <topology evidence="3">Single-pass type II membrane protein</topology>
    </subcellularLocation>
    <subcellularLocation>
        <location evidence="2">Cytoplasm</location>
        <location evidence="2">Cytoskeleton</location>
    </subcellularLocation>
    <subcellularLocation>
        <location evidence="4 24">Endoplasmic reticulum membrane</location>
        <topology evidence="4 24">Multi-pass membrane protein</topology>
    </subcellularLocation>
</comment>
<evidence type="ECO:0000256" key="11">
    <source>
        <dbReference type="ARBA" id="ARBA00022676"/>
    </source>
</evidence>
<keyword evidence="15" id="KW-0735">Signal-anchor</keyword>
<dbReference type="InterPro" id="IPR000878">
    <property type="entry name" value="4pyrrol_Mease"/>
</dbReference>
<feature type="transmembrane region" description="Helical" evidence="24">
    <location>
        <begin position="325"/>
        <end position="348"/>
    </location>
</feature>
<feature type="transmembrane region" description="Helical" evidence="24">
    <location>
        <begin position="200"/>
        <end position="233"/>
    </location>
</feature>
<feature type="domain" description="Tetrapyrrole methylase" evidence="25">
    <location>
        <begin position="485"/>
        <end position="590"/>
    </location>
</feature>
<feature type="transmembrane region" description="Helical" evidence="24">
    <location>
        <begin position="292"/>
        <end position="313"/>
    </location>
</feature>
<evidence type="ECO:0000256" key="13">
    <source>
        <dbReference type="ARBA" id="ARBA00022692"/>
    </source>
</evidence>
<protein>
    <recommendedName>
        <fullName evidence="23 24">GPI alpha-1,4-mannosyltransferase I, catalytic subunit</fullName>
        <ecNumber evidence="24">2.4.1.-</ecNumber>
    </recommendedName>
    <alternativeName>
        <fullName evidence="24">GPI mannosyltransferase I</fullName>
    </alternativeName>
</protein>